<dbReference type="EMBL" id="LFYR01000733">
    <property type="protein sequence ID" value="KMZ69991.1"/>
    <property type="molecule type" value="Genomic_DNA"/>
</dbReference>
<feature type="domain" description="Fungal lipase-type" evidence="1">
    <location>
        <begin position="100"/>
        <end position="141"/>
    </location>
</feature>
<dbReference type="SUPFAM" id="SSF53474">
    <property type="entry name" value="alpha/beta-Hydrolases"/>
    <property type="match status" value="1"/>
</dbReference>
<dbReference type="OMA" id="ICQGYVD"/>
<evidence type="ECO:0000313" key="3">
    <source>
        <dbReference type="Proteomes" id="UP000036987"/>
    </source>
</evidence>
<protein>
    <recommendedName>
        <fullName evidence="1">Fungal lipase-type domain-containing protein</fullName>
    </recommendedName>
</protein>
<organism evidence="2 3">
    <name type="scientific">Zostera marina</name>
    <name type="common">Eelgrass</name>
    <dbReference type="NCBI Taxonomy" id="29655"/>
    <lineage>
        <taxon>Eukaryota</taxon>
        <taxon>Viridiplantae</taxon>
        <taxon>Streptophyta</taxon>
        <taxon>Embryophyta</taxon>
        <taxon>Tracheophyta</taxon>
        <taxon>Spermatophyta</taxon>
        <taxon>Magnoliopsida</taxon>
        <taxon>Liliopsida</taxon>
        <taxon>Zosteraceae</taxon>
        <taxon>Zostera</taxon>
    </lineage>
</organism>
<dbReference type="PANTHER" id="PTHR31479:SF2">
    <property type="entry name" value="ALPHA_BETA-HYDROLASES SUPERFAMILY PROTEIN"/>
    <property type="match status" value="1"/>
</dbReference>
<evidence type="ECO:0000313" key="2">
    <source>
        <dbReference type="EMBL" id="KMZ69991.1"/>
    </source>
</evidence>
<dbReference type="Pfam" id="PF01764">
    <property type="entry name" value="Lipase_3"/>
    <property type="match status" value="1"/>
</dbReference>
<dbReference type="InterPro" id="IPR002921">
    <property type="entry name" value="Fungal_lipase-type"/>
</dbReference>
<accession>A0A0K9PLY0</accession>
<dbReference type="GO" id="GO:0006629">
    <property type="term" value="P:lipid metabolic process"/>
    <property type="evidence" value="ECO:0007669"/>
    <property type="project" value="InterPro"/>
</dbReference>
<dbReference type="OrthoDB" id="581375at2759"/>
<gene>
    <name evidence="2" type="ORF">ZOSMA_201G00220</name>
</gene>
<comment type="caution">
    <text evidence="2">The sequence shown here is derived from an EMBL/GenBank/DDBJ whole genome shotgun (WGS) entry which is preliminary data.</text>
</comment>
<dbReference type="InterPro" id="IPR029058">
    <property type="entry name" value="AB_hydrolase_fold"/>
</dbReference>
<reference evidence="3" key="1">
    <citation type="journal article" date="2016" name="Nature">
        <title>The genome of the seagrass Zostera marina reveals angiosperm adaptation to the sea.</title>
        <authorList>
            <person name="Olsen J.L."/>
            <person name="Rouze P."/>
            <person name="Verhelst B."/>
            <person name="Lin Y.-C."/>
            <person name="Bayer T."/>
            <person name="Collen J."/>
            <person name="Dattolo E."/>
            <person name="De Paoli E."/>
            <person name="Dittami S."/>
            <person name="Maumus F."/>
            <person name="Michel G."/>
            <person name="Kersting A."/>
            <person name="Lauritano C."/>
            <person name="Lohaus R."/>
            <person name="Toepel M."/>
            <person name="Tonon T."/>
            <person name="Vanneste K."/>
            <person name="Amirebrahimi M."/>
            <person name="Brakel J."/>
            <person name="Bostroem C."/>
            <person name="Chovatia M."/>
            <person name="Grimwood J."/>
            <person name="Jenkins J.W."/>
            <person name="Jueterbock A."/>
            <person name="Mraz A."/>
            <person name="Stam W.T."/>
            <person name="Tice H."/>
            <person name="Bornberg-Bauer E."/>
            <person name="Green P.J."/>
            <person name="Pearson G.A."/>
            <person name="Procaccini G."/>
            <person name="Duarte C.M."/>
            <person name="Schmutz J."/>
            <person name="Reusch T.B.H."/>
            <person name="Van de Peer Y."/>
        </authorList>
    </citation>
    <scope>NUCLEOTIDE SEQUENCE [LARGE SCALE GENOMIC DNA]</scope>
    <source>
        <strain evidence="3">cv. Finnish</strain>
    </source>
</reference>
<sequence length="309" mass="36281">MACLVKAVYVRSKEQKLAQLWYESFNFEIHMDLMHISKVHGVIFKFDDSKAKTNNGHLSLEETPAYVIALRGTDDSYDIWHDLRMLFERLSCCNRVSTSTETVKDVLIDQKMENRHKIWLAGHSLGATIATYVGLSIAETNGIYLKSFLFNPPFTKYNEDINNLRIPYFKILRMPNFVITGIRNIAGVLFRPLMTKAEDDSNDFKNIQEWIPHLFVNPNDLICNGFIGYFENKKKFKLMKPGIIFTNGKRNLYRFPWKVDKHSTNLLPSGRLITNTSKLDNYSHALRQWWRDDLELDYKDYKYIFQHDN</sequence>
<evidence type="ECO:0000259" key="1">
    <source>
        <dbReference type="Pfam" id="PF01764"/>
    </source>
</evidence>
<proteinExistence type="predicted"/>
<dbReference type="Gene3D" id="3.40.50.1820">
    <property type="entry name" value="alpha/beta hydrolase"/>
    <property type="match status" value="1"/>
</dbReference>
<dbReference type="Proteomes" id="UP000036987">
    <property type="component" value="Unassembled WGS sequence"/>
</dbReference>
<name>A0A0K9PLY0_ZOSMR</name>
<dbReference type="PANTHER" id="PTHR31479">
    <property type="entry name" value="ALPHA/BETA-HYDROLASES SUPERFAMILY PROTEIN"/>
    <property type="match status" value="1"/>
</dbReference>
<dbReference type="AlphaFoldDB" id="A0A0K9PLY0"/>
<keyword evidence="3" id="KW-1185">Reference proteome</keyword>